<sequence length="82" mass="9226">MLGVLYALWLAPEQAWVSLPRLVKHLRSSASALLRTLAPLSVARVHGQPGMGWLEVRNEGLRWQTRLTAEGRMQCAGLFDMR</sequence>
<reference evidence="1 2" key="1">
    <citation type="journal article" date="2015" name="Antonie Van Leeuwenhoek">
        <title>Lampropedia puyangensis sp. nov., isolated from symptomatic bark of Populus ? euramericana canker and emended description of Lampropedia hyalina (Ehrenberg 1832) Lee et al. 2004.</title>
        <authorList>
            <person name="Li Y."/>
            <person name="Wang T."/>
            <person name="Piao C.G."/>
            <person name="Wang L.F."/>
            <person name="Tian G.Z."/>
            <person name="Zhu T.H."/>
            <person name="Guo M.W."/>
        </authorList>
    </citation>
    <scope>NUCLEOTIDE SEQUENCE [LARGE SCALE GENOMIC DNA]</scope>
    <source>
        <strain evidence="1 2">2-bin</strain>
    </source>
</reference>
<dbReference type="InterPro" id="IPR036388">
    <property type="entry name" value="WH-like_DNA-bd_sf"/>
</dbReference>
<accession>A0A4S8FAA1</accession>
<protein>
    <submittedName>
        <fullName evidence="1">Uncharacterized protein</fullName>
    </submittedName>
</protein>
<gene>
    <name evidence="1" type="ORF">E9531_05135</name>
</gene>
<proteinExistence type="predicted"/>
<evidence type="ECO:0000313" key="1">
    <source>
        <dbReference type="EMBL" id="THU04177.1"/>
    </source>
</evidence>
<dbReference type="AlphaFoldDB" id="A0A4S8FAA1"/>
<dbReference type="Gene3D" id="1.10.10.10">
    <property type="entry name" value="Winged helix-like DNA-binding domain superfamily/Winged helix DNA-binding domain"/>
    <property type="match status" value="1"/>
</dbReference>
<evidence type="ECO:0000313" key="2">
    <source>
        <dbReference type="Proteomes" id="UP000308917"/>
    </source>
</evidence>
<dbReference type="EMBL" id="STFG01000003">
    <property type="protein sequence ID" value="THU04177.1"/>
    <property type="molecule type" value="Genomic_DNA"/>
</dbReference>
<dbReference type="Proteomes" id="UP000308917">
    <property type="component" value="Unassembled WGS sequence"/>
</dbReference>
<comment type="caution">
    <text evidence="1">The sequence shown here is derived from an EMBL/GenBank/DDBJ whole genome shotgun (WGS) entry which is preliminary data.</text>
</comment>
<organism evidence="1 2">
    <name type="scientific">Lampropedia puyangensis</name>
    <dbReference type="NCBI Taxonomy" id="1330072"/>
    <lineage>
        <taxon>Bacteria</taxon>
        <taxon>Pseudomonadati</taxon>
        <taxon>Pseudomonadota</taxon>
        <taxon>Betaproteobacteria</taxon>
        <taxon>Burkholderiales</taxon>
        <taxon>Comamonadaceae</taxon>
        <taxon>Lampropedia</taxon>
    </lineage>
</organism>
<name>A0A4S8FAA1_9BURK</name>
<dbReference type="OrthoDB" id="9154249at2"/>
<keyword evidence="2" id="KW-1185">Reference proteome</keyword>